<feature type="non-terminal residue" evidence="1">
    <location>
        <position position="36"/>
    </location>
</feature>
<gene>
    <name evidence="1" type="ORF">AVEN_109566_1</name>
</gene>
<organism evidence="1 2">
    <name type="scientific">Araneus ventricosus</name>
    <name type="common">Orbweaver spider</name>
    <name type="synonym">Epeira ventricosa</name>
    <dbReference type="NCBI Taxonomy" id="182803"/>
    <lineage>
        <taxon>Eukaryota</taxon>
        <taxon>Metazoa</taxon>
        <taxon>Ecdysozoa</taxon>
        <taxon>Arthropoda</taxon>
        <taxon>Chelicerata</taxon>
        <taxon>Arachnida</taxon>
        <taxon>Araneae</taxon>
        <taxon>Araneomorphae</taxon>
        <taxon>Entelegynae</taxon>
        <taxon>Araneoidea</taxon>
        <taxon>Araneidae</taxon>
        <taxon>Araneus</taxon>
    </lineage>
</organism>
<reference evidence="1 2" key="1">
    <citation type="journal article" date="2019" name="Sci. Rep.">
        <title>Orb-weaving spider Araneus ventricosus genome elucidates the spidroin gene catalogue.</title>
        <authorList>
            <person name="Kono N."/>
            <person name="Nakamura H."/>
            <person name="Ohtoshi R."/>
            <person name="Moran D.A.P."/>
            <person name="Shinohara A."/>
            <person name="Yoshida Y."/>
            <person name="Fujiwara M."/>
            <person name="Mori M."/>
            <person name="Tomita M."/>
            <person name="Arakawa K."/>
        </authorList>
    </citation>
    <scope>NUCLEOTIDE SEQUENCE [LARGE SCALE GENOMIC DNA]</scope>
</reference>
<comment type="caution">
    <text evidence="1">The sequence shown here is derived from an EMBL/GenBank/DDBJ whole genome shotgun (WGS) entry which is preliminary data.</text>
</comment>
<name>A0A4Y2TKP3_ARAVE</name>
<keyword evidence="2" id="KW-1185">Reference proteome</keyword>
<dbReference type="EMBL" id="BGPR01029437">
    <property type="protein sequence ID" value="GBO01205.1"/>
    <property type="molecule type" value="Genomic_DNA"/>
</dbReference>
<proteinExistence type="predicted"/>
<protein>
    <submittedName>
        <fullName evidence="1">Uncharacterized protein</fullName>
    </submittedName>
</protein>
<dbReference type="AlphaFoldDB" id="A0A4Y2TKP3"/>
<evidence type="ECO:0000313" key="1">
    <source>
        <dbReference type="EMBL" id="GBO01205.1"/>
    </source>
</evidence>
<accession>A0A4Y2TKP3</accession>
<dbReference type="Proteomes" id="UP000499080">
    <property type="component" value="Unassembled WGS sequence"/>
</dbReference>
<sequence length="36" mass="4373">MPKMFPHDQMVRIWLVMFEVGDGVQLRYRSRHLTVV</sequence>
<evidence type="ECO:0000313" key="2">
    <source>
        <dbReference type="Proteomes" id="UP000499080"/>
    </source>
</evidence>